<dbReference type="RefSeq" id="WP_165011369.1">
    <property type="nucleotide sequence ID" value="NZ_JAALDL010000001.1"/>
</dbReference>
<comment type="caution">
    <text evidence="1">The sequence shown here is derived from an EMBL/GenBank/DDBJ whole genome shotgun (WGS) entry which is preliminary data.</text>
</comment>
<protein>
    <recommendedName>
        <fullName evidence="3">Killing trait domain-containing protein</fullName>
    </recommendedName>
</protein>
<dbReference type="Proteomes" id="UP000473008">
    <property type="component" value="Unassembled WGS sequence"/>
</dbReference>
<evidence type="ECO:0008006" key="3">
    <source>
        <dbReference type="Google" id="ProtNLM"/>
    </source>
</evidence>
<sequence>MSDNITAEELAPVTEMITQLTEASMSDSMGLHMQNAVTNQQGMQTISNAATSTACALILNRGG</sequence>
<name>A0A6M1R7X8_9GAMM</name>
<evidence type="ECO:0000313" key="2">
    <source>
        <dbReference type="Proteomes" id="UP000473008"/>
    </source>
</evidence>
<gene>
    <name evidence="1" type="ORF">G5S52_00740</name>
</gene>
<evidence type="ECO:0000313" key="1">
    <source>
        <dbReference type="EMBL" id="NGN96230.1"/>
    </source>
</evidence>
<dbReference type="Pfam" id="PF11747">
    <property type="entry name" value="RebB"/>
    <property type="match status" value="1"/>
</dbReference>
<reference evidence="1 2" key="1">
    <citation type="submission" date="2020-02" db="EMBL/GenBank/DDBJ databases">
        <title>The draft genome of Grimontia sedimenta sp. nov., isolated from benthic sediments near coral reefs south of Kuwait.</title>
        <authorList>
            <person name="Mahmoud H.M."/>
            <person name="Jose L."/>
            <person name="Eapen S."/>
        </authorList>
    </citation>
    <scope>NUCLEOTIDE SEQUENCE [LARGE SCALE GENOMIC DNA]</scope>
    <source>
        <strain evidence="1 2">S25</strain>
    </source>
</reference>
<dbReference type="AlphaFoldDB" id="A0A6M1R7X8"/>
<organism evidence="1 2">
    <name type="scientific">Grimontia sedimenti</name>
    <dbReference type="NCBI Taxonomy" id="2711294"/>
    <lineage>
        <taxon>Bacteria</taxon>
        <taxon>Pseudomonadati</taxon>
        <taxon>Pseudomonadota</taxon>
        <taxon>Gammaproteobacteria</taxon>
        <taxon>Vibrionales</taxon>
        <taxon>Vibrionaceae</taxon>
        <taxon>Grimontia</taxon>
    </lineage>
</organism>
<keyword evidence="2" id="KW-1185">Reference proteome</keyword>
<proteinExistence type="predicted"/>
<accession>A0A6M1R7X8</accession>
<dbReference type="InterPro" id="IPR021070">
    <property type="entry name" value="Killing_trait_RebB"/>
</dbReference>
<dbReference type="EMBL" id="JAALDL010000001">
    <property type="protein sequence ID" value="NGN96230.1"/>
    <property type="molecule type" value="Genomic_DNA"/>
</dbReference>